<gene>
    <name evidence="1" type="ORF">BSTOLATCC_MIC32890</name>
</gene>
<reference evidence="1" key="1">
    <citation type="submission" date="2021-09" db="EMBL/GenBank/DDBJ databases">
        <authorList>
            <consortium name="AG Swart"/>
            <person name="Singh M."/>
            <person name="Singh A."/>
            <person name="Seah K."/>
            <person name="Emmerich C."/>
        </authorList>
    </citation>
    <scope>NUCLEOTIDE SEQUENCE</scope>
    <source>
        <strain evidence="1">ATCC30299</strain>
    </source>
</reference>
<dbReference type="AlphaFoldDB" id="A0AAU9JHJ2"/>
<comment type="caution">
    <text evidence="1">The sequence shown here is derived from an EMBL/GenBank/DDBJ whole genome shotgun (WGS) entry which is preliminary data.</text>
</comment>
<sequence length="231" mass="26740">MEKDEDLLSELMTKQIKSASETLNSITATYLDKTTKPSISPMKLNSNHFNLSKGWVHKRINTAGFPNQIPEHKNSTDSLMVSVTHSLRTSRISSPLMPPKTGFCQSHFPVFCQKMMMLGNKPDLLRKEIISYNQLLMSFKEKELPDIWPKKTVTAYNPPSNLYNKLNVGLAVKEIRYDMLPKKIMKNVKKRKLKNNLRKFEAPLETERKIETNFETIGVQTRLSFTCRRIY</sequence>
<name>A0AAU9JHJ2_9CILI</name>
<protein>
    <submittedName>
        <fullName evidence="1">Uncharacterized protein</fullName>
    </submittedName>
</protein>
<dbReference type="Proteomes" id="UP001162131">
    <property type="component" value="Unassembled WGS sequence"/>
</dbReference>
<dbReference type="EMBL" id="CAJZBQ010000033">
    <property type="protein sequence ID" value="CAG9322985.1"/>
    <property type="molecule type" value="Genomic_DNA"/>
</dbReference>
<evidence type="ECO:0000313" key="2">
    <source>
        <dbReference type="Proteomes" id="UP001162131"/>
    </source>
</evidence>
<keyword evidence="2" id="KW-1185">Reference proteome</keyword>
<accession>A0AAU9JHJ2</accession>
<evidence type="ECO:0000313" key="1">
    <source>
        <dbReference type="EMBL" id="CAG9322985.1"/>
    </source>
</evidence>
<organism evidence="1 2">
    <name type="scientific">Blepharisma stoltei</name>
    <dbReference type="NCBI Taxonomy" id="1481888"/>
    <lineage>
        <taxon>Eukaryota</taxon>
        <taxon>Sar</taxon>
        <taxon>Alveolata</taxon>
        <taxon>Ciliophora</taxon>
        <taxon>Postciliodesmatophora</taxon>
        <taxon>Heterotrichea</taxon>
        <taxon>Heterotrichida</taxon>
        <taxon>Blepharismidae</taxon>
        <taxon>Blepharisma</taxon>
    </lineage>
</organism>
<proteinExistence type="predicted"/>